<reference evidence="2" key="1">
    <citation type="journal article" date="2019" name="Int. J. Syst. Evol. Microbiol.">
        <title>The Global Catalogue of Microorganisms (GCM) 10K type strain sequencing project: providing services to taxonomists for standard genome sequencing and annotation.</title>
        <authorList>
            <consortium name="The Broad Institute Genomics Platform"/>
            <consortium name="The Broad Institute Genome Sequencing Center for Infectious Disease"/>
            <person name="Wu L."/>
            <person name="Ma J."/>
        </authorList>
    </citation>
    <scope>NUCLEOTIDE SEQUENCE [LARGE SCALE GENOMIC DNA]</scope>
    <source>
        <strain evidence="2">JCM 15900</strain>
    </source>
</reference>
<dbReference type="Gene3D" id="3.10.129.10">
    <property type="entry name" value="Hotdog Thioesterase"/>
    <property type="match status" value="1"/>
</dbReference>
<dbReference type="Proteomes" id="UP001500984">
    <property type="component" value="Unassembled WGS sequence"/>
</dbReference>
<dbReference type="EMBL" id="BAAAPZ010000007">
    <property type="protein sequence ID" value="GAA2098328.1"/>
    <property type="molecule type" value="Genomic_DNA"/>
</dbReference>
<name>A0ABP5ID31_9MICO</name>
<dbReference type="RefSeq" id="WP_291792696.1">
    <property type="nucleotide sequence ID" value="NZ_BAAAPZ010000007.1"/>
</dbReference>
<keyword evidence="2" id="KW-1185">Reference proteome</keyword>
<evidence type="ECO:0000313" key="2">
    <source>
        <dbReference type="Proteomes" id="UP001500984"/>
    </source>
</evidence>
<dbReference type="InterPro" id="IPR029069">
    <property type="entry name" value="HotDog_dom_sf"/>
</dbReference>
<organism evidence="1 2">
    <name type="scientific">Brevibacterium salitolerans</name>
    <dbReference type="NCBI Taxonomy" id="1403566"/>
    <lineage>
        <taxon>Bacteria</taxon>
        <taxon>Bacillati</taxon>
        <taxon>Actinomycetota</taxon>
        <taxon>Actinomycetes</taxon>
        <taxon>Micrococcales</taxon>
        <taxon>Brevibacteriaceae</taxon>
        <taxon>Brevibacterium</taxon>
    </lineage>
</organism>
<gene>
    <name evidence="1" type="ORF">GCM10009823_19580</name>
</gene>
<proteinExistence type="predicted"/>
<dbReference type="InterPro" id="IPR050563">
    <property type="entry name" value="4-hydroxybenzoyl-CoA_TE"/>
</dbReference>
<accession>A0ABP5ID31</accession>
<sequence>MSADPAPSTNAGGPMSIFPAFVARPQIRWSDQDILGHVNNAMIVTLVEQARIDWLNTMRDRDAINRPKLVARVELNYRAPVHHGPELRIELGIGRVGTSSFSITNRGIQNGTLVFEGLNVLVVLDRETGKPAPISEADRAFLRQFGTFDPENPAAGIE</sequence>
<comment type="caution">
    <text evidence="1">The sequence shown here is derived from an EMBL/GenBank/DDBJ whole genome shotgun (WGS) entry which is preliminary data.</text>
</comment>
<dbReference type="Pfam" id="PF13279">
    <property type="entry name" value="4HBT_2"/>
    <property type="match status" value="1"/>
</dbReference>
<dbReference type="SUPFAM" id="SSF54637">
    <property type="entry name" value="Thioesterase/thiol ester dehydrase-isomerase"/>
    <property type="match status" value="1"/>
</dbReference>
<dbReference type="CDD" id="cd00586">
    <property type="entry name" value="4HBT"/>
    <property type="match status" value="1"/>
</dbReference>
<protein>
    <submittedName>
        <fullName evidence="1">Thioesterase family protein</fullName>
    </submittedName>
</protein>
<evidence type="ECO:0000313" key="1">
    <source>
        <dbReference type="EMBL" id="GAA2098328.1"/>
    </source>
</evidence>
<dbReference type="PANTHER" id="PTHR31793:SF24">
    <property type="entry name" value="LONG-CHAIN ACYL-COA THIOESTERASE FADM"/>
    <property type="match status" value="1"/>
</dbReference>
<dbReference type="PANTHER" id="PTHR31793">
    <property type="entry name" value="4-HYDROXYBENZOYL-COA THIOESTERASE FAMILY MEMBER"/>
    <property type="match status" value="1"/>
</dbReference>